<dbReference type="AlphaFoldDB" id="X1HJ36"/>
<gene>
    <name evidence="1" type="ORF">S03H2_30126</name>
</gene>
<protein>
    <submittedName>
        <fullName evidence="1">Uncharacterized protein</fullName>
    </submittedName>
</protein>
<accession>X1HJ36</accession>
<evidence type="ECO:0000313" key="1">
    <source>
        <dbReference type="EMBL" id="GAH53844.1"/>
    </source>
</evidence>
<dbReference type="EMBL" id="BARU01018214">
    <property type="protein sequence ID" value="GAH53844.1"/>
    <property type="molecule type" value="Genomic_DNA"/>
</dbReference>
<organism evidence="1">
    <name type="scientific">marine sediment metagenome</name>
    <dbReference type="NCBI Taxonomy" id="412755"/>
    <lineage>
        <taxon>unclassified sequences</taxon>
        <taxon>metagenomes</taxon>
        <taxon>ecological metagenomes</taxon>
    </lineage>
</organism>
<comment type="caution">
    <text evidence="1">The sequence shown here is derived from an EMBL/GenBank/DDBJ whole genome shotgun (WGS) entry which is preliminary data.</text>
</comment>
<reference evidence="1" key="1">
    <citation type="journal article" date="2014" name="Front. Microbiol.">
        <title>High frequency of phylogenetically diverse reductive dehalogenase-homologous genes in deep subseafloor sedimentary metagenomes.</title>
        <authorList>
            <person name="Kawai M."/>
            <person name="Futagami T."/>
            <person name="Toyoda A."/>
            <person name="Takaki Y."/>
            <person name="Nishi S."/>
            <person name="Hori S."/>
            <person name="Arai W."/>
            <person name="Tsubouchi T."/>
            <person name="Morono Y."/>
            <person name="Uchiyama I."/>
            <person name="Ito T."/>
            <person name="Fujiyama A."/>
            <person name="Inagaki F."/>
            <person name="Takami H."/>
        </authorList>
    </citation>
    <scope>NUCLEOTIDE SEQUENCE</scope>
    <source>
        <strain evidence="1">Expedition CK06-06</strain>
    </source>
</reference>
<sequence>MPKITYETKNFTRQTLATIAQAEEIIEQYQAQGFSLTLRQVYYQFVARALIPNTERDYKRLGNIISDARRAGMIDWSAIEDRTRFLRSLSSWDTPQDILDSAKSSYHRDLWEDQEKRLEVWIEKDALVGVIEAVCKDNDIPFFSCRGYVSDSEMWGAARRMMRHTGSG</sequence>
<proteinExistence type="predicted"/>
<name>X1HJ36_9ZZZZ</name>
<feature type="non-terminal residue" evidence="1">
    <location>
        <position position="168"/>
    </location>
</feature>